<evidence type="ECO:0000313" key="2">
    <source>
        <dbReference type="Proteomes" id="UP000307140"/>
    </source>
</evidence>
<name>A0A5S3NB10_9FLAO</name>
<sequence>MEKYDYIIAGSGCAGLSLLYRILLEPTLQNKSILVVDKDHKKNNDRTWCYWEKKPGLFEKIVHAKWNTLEFLSTNFEEQLDLGAYTYKMIQGIDFYDFVLDFAKKFKNVVFKYENIVAISSESETTTLKTTKNSYKSNFIFNSTNIFQPKITKENSLLQHFTGWVIKTEKPVFDPKVGRLMDFRVSQKNGTTFMYVLPTSNTEALVEYTLFSPEILEKETYNLALENYIKNELKISNYSIKHKEFGVIPMSLAKFEKNPKKNIINIGTSGGFTKASSGYTFQFIQKDVAEIVKNLKENKSPISKISFREKIYNWYDATLIDVLLSEKLTGKAIFTKMFQSISTEKILAFLGNESSLKDDFLIMKKLPIKPFLTSGLRQFKNNLKKYKKG</sequence>
<proteinExistence type="predicted"/>
<dbReference type="AlphaFoldDB" id="A0A5S3NB10"/>
<dbReference type="SUPFAM" id="SSF51905">
    <property type="entry name" value="FAD/NAD(P)-binding domain"/>
    <property type="match status" value="1"/>
</dbReference>
<accession>A0A5S3NB10</accession>
<keyword evidence="2" id="KW-1185">Reference proteome</keyword>
<dbReference type="Proteomes" id="UP000307140">
    <property type="component" value="Unassembled WGS sequence"/>
</dbReference>
<gene>
    <name evidence="1" type="ORF">FDT66_02885</name>
</gene>
<dbReference type="RefSeq" id="WP_138534635.1">
    <property type="nucleotide sequence ID" value="NZ_VANR01000001.1"/>
</dbReference>
<dbReference type="InterPro" id="IPR036188">
    <property type="entry name" value="FAD/NAD-bd_sf"/>
</dbReference>
<comment type="caution">
    <text evidence="1">The sequence shown here is derived from an EMBL/GenBank/DDBJ whole genome shotgun (WGS) entry which is preliminary data.</text>
</comment>
<evidence type="ECO:0000313" key="1">
    <source>
        <dbReference type="EMBL" id="TMM32425.1"/>
    </source>
</evidence>
<organism evidence="1 2">
    <name type="scientific">Polaribacter aestuariivivens</name>
    <dbReference type="NCBI Taxonomy" id="2304626"/>
    <lineage>
        <taxon>Bacteria</taxon>
        <taxon>Pseudomonadati</taxon>
        <taxon>Bacteroidota</taxon>
        <taxon>Flavobacteriia</taxon>
        <taxon>Flavobacteriales</taxon>
        <taxon>Flavobacteriaceae</taxon>
    </lineage>
</organism>
<dbReference type="OrthoDB" id="24355at2"/>
<protein>
    <submittedName>
        <fullName evidence="1">Lycopene cyclase</fullName>
    </submittedName>
</protein>
<dbReference type="Pfam" id="PF05834">
    <property type="entry name" value="Lycopene_cycl"/>
    <property type="match status" value="1"/>
</dbReference>
<dbReference type="Gene3D" id="3.50.50.60">
    <property type="entry name" value="FAD/NAD(P)-binding domain"/>
    <property type="match status" value="1"/>
</dbReference>
<dbReference type="EMBL" id="VANR01000001">
    <property type="protein sequence ID" value="TMM32425.1"/>
    <property type="molecule type" value="Genomic_DNA"/>
</dbReference>
<reference evidence="1 2" key="1">
    <citation type="submission" date="2019-05" db="EMBL/GenBank/DDBJ databases">
        <title>Polaribacter aestuariivivens sp. nov., isolated from a tidal flat.</title>
        <authorList>
            <person name="Yoon J.-H."/>
        </authorList>
    </citation>
    <scope>NUCLEOTIDE SEQUENCE [LARGE SCALE GENOMIC DNA]</scope>
    <source>
        <strain evidence="1 2">DBTF-3</strain>
    </source>
</reference>